<dbReference type="GO" id="GO:0006383">
    <property type="term" value="P:transcription by RNA polymerase III"/>
    <property type="evidence" value="ECO:0007669"/>
    <property type="project" value="InterPro"/>
</dbReference>
<sequence length="533" mass="58291">MAARKLNPLETKLHQAALQAGKPISQKEVDAIVPDAAARVSAINFLLGAGMLKLMKDGSKLLYRAVQKGEMDIKKGLSGEENMVLGHIQAAANQGAVYFLRLFPVVSLNTCIPPGIWTKHLKAKTDLHQTVIDRCLKSLVQKQLIKAVKGVDKNRTRKIYMMAHLEPSVELTGGPWYTDSELDTEFIKLLCSACLRFIKDRSFPKQKNSDDVPASSLPLYSISDAPAYPTATQITGFLSKSKITETQLTEDHVEMLLNVLILDGDVEKIPAFAAAMWDSNAIADDASGSGSGSEDEDDKRKAKSKKRKGSKESSSKSKKRKRSKESDDESDALDAESTSKSKKSKSKGKKRKRDDSDDESASEAEAKKKKKKRKVDKSDGSGSESGSDEDSDARSKKKTKSKKKSKSKSRHSKSSDESGESDFDSGSDSGSDSDTSRRKRSKSKSTSRSKSKSKSSKLRARSSSPDASMGNDAFTGSAYVYRAIRQERVALGWSEAPCGRCLVFDFCKDGGPVNAKECEYYGEWLTRGVVSQV</sequence>
<dbReference type="Gene3D" id="1.10.10.10">
    <property type="entry name" value="Winged helix-like DNA-binding domain superfamily/Winged helix DNA-binding domain"/>
    <property type="match status" value="1"/>
</dbReference>
<proteinExistence type="inferred from homology"/>
<accession>A0A4Y9ZAG9</accession>
<evidence type="ECO:0000256" key="2">
    <source>
        <dbReference type="ARBA" id="ARBA00011038"/>
    </source>
</evidence>
<evidence type="ECO:0000256" key="4">
    <source>
        <dbReference type="ARBA" id="ARBA00023163"/>
    </source>
</evidence>
<comment type="similarity">
    <text evidence="2">Belongs to the eukaryotic RPC34/RPC39 RNA polymerase subunit family.</text>
</comment>
<dbReference type="GO" id="GO:0005666">
    <property type="term" value="C:RNA polymerase III complex"/>
    <property type="evidence" value="ECO:0007669"/>
    <property type="project" value="InterPro"/>
</dbReference>
<feature type="region of interest" description="Disordered" evidence="6">
    <location>
        <begin position="283"/>
        <end position="472"/>
    </location>
</feature>
<dbReference type="InterPro" id="IPR036390">
    <property type="entry name" value="WH_DNA-bd_sf"/>
</dbReference>
<gene>
    <name evidence="7" type="ORF">EVG20_g1229</name>
</gene>
<evidence type="ECO:0000256" key="6">
    <source>
        <dbReference type="SAM" id="MobiDB-lite"/>
    </source>
</evidence>
<dbReference type="InterPro" id="IPR016049">
    <property type="entry name" value="RNA_pol_Rpc34-like"/>
</dbReference>
<dbReference type="InterPro" id="IPR036388">
    <property type="entry name" value="WH-like_DNA-bd_sf"/>
</dbReference>
<reference evidence="7 8" key="1">
    <citation type="submission" date="2019-02" db="EMBL/GenBank/DDBJ databases">
        <title>Genome sequencing of the rare red list fungi Dentipellis fragilis.</title>
        <authorList>
            <person name="Buettner E."/>
            <person name="Kellner H."/>
        </authorList>
    </citation>
    <scope>NUCLEOTIDE SEQUENCE [LARGE SCALE GENOMIC DNA]</scope>
    <source>
        <strain evidence="7 8">DSM 105465</strain>
    </source>
</reference>
<feature type="compositionally biased region" description="Basic residues" evidence="6">
    <location>
        <begin position="437"/>
        <end position="460"/>
    </location>
</feature>
<evidence type="ECO:0008006" key="9">
    <source>
        <dbReference type="Google" id="ProtNLM"/>
    </source>
</evidence>
<dbReference type="InterPro" id="IPR007832">
    <property type="entry name" value="RNA_pol_Rpc34"/>
</dbReference>
<keyword evidence="8" id="KW-1185">Reference proteome</keyword>
<comment type="caution">
    <text evidence="7">The sequence shown here is derived from an EMBL/GenBank/DDBJ whole genome shotgun (WGS) entry which is preliminary data.</text>
</comment>
<feature type="compositionally biased region" description="Basic residues" evidence="6">
    <location>
        <begin position="395"/>
        <end position="412"/>
    </location>
</feature>
<keyword evidence="5" id="KW-0539">Nucleus</keyword>
<protein>
    <recommendedName>
        <fullName evidence="9">DNA-directed RNA polymerase III subunit RPC6</fullName>
    </recommendedName>
</protein>
<evidence type="ECO:0000256" key="3">
    <source>
        <dbReference type="ARBA" id="ARBA00022478"/>
    </source>
</evidence>
<evidence type="ECO:0000256" key="1">
    <source>
        <dbReference type="ARBA" id="ARBA00004123"/>
    </source>
</evidence>
<dbReference type="STRING" id="205917.A0A4Y9ZAG9"/>
<keyword evidence="3" id="KW-0240">DNA-directed RNA polymerase</keyword>
<dbReference type="SUPFAM" id="SSF46785">
    <property type="entry name" value="Winged helix' DNA-binding domain"/>
    <property type="match status" value="1"/>
</dbReference>
<feature type="compositionally biased region" description="Basic residues" evidence="6">
    <location>
        <begin position="340"/>
        <end position="352"/>
    </location>
</feature>
<name>A0A4Y9ZAG9_9AGAM</name>
<dbReference type="Proteomes" id="UP000298327">
    <property type="component" value="Unassembled WGS sequence"/>
</dbReference>
<dbReference type="AlphaFoldDB" id="A0A4Y9ZAG9"/>
<dbReference type="EMBL" id="SEOQ01000037">
    <property type="protein sequence ID" value="TFY71775.1"/>
    <property type="molecule type" value="Genomic_DNA"/>
</dbReference>
<organism evidence="7 8">
    <name type="scientific">Dentipellis fragilis</name>
    <dbReference type="NCBI Taxonomy" id="205917"/>
    <lineage>
        <taxon>Eukaryota</taxon>
        <taxon>Fungi</taxon>
        <taxon>Dikarya</taxon>
        <taxon>Basidiomycota</taxon>
        <taxon>Agaricomycotina</taxon>
        <taxon>Agaricomycetes</taxon>
        <taxon>Russulales</taxon>
        <taxon>Hericiaceae</taxon>
        <taxon>Dentipellis</taxon>
    </lineage>
</organism>
<dbReference type="Pfam" id="PF05158">
    <property type="entry name" value="RNA_pol_Rpc34"/>
    <property type="match status" value="2"/>
</dbReference>
<dbReference type="OrthoDB" id="613763at2759"/>
<evidence type="ECO:0000256" key="5">
    <source>
        <dbReference type="ARBA" id="ARBA00023242"/>
    </source>
</evidence>
<dbReference type="PANTHER" id="PTHR12780">
    <property type="entry name" value="RNA POLYMERASE III DNA DIRECTED , 39KD SUBUNIT-RELATED"/>
    <property type="match status" value="1"/>
</dbReference>
<comment type="subcellular location">
    <subcellularLocation>
        <location evidence="1">Nucleus</location>
    </subcellularLocation>
</comment>
<evidence type="ECO:0000313" key="7">
    <source>
        <dbReference type="EMBL" id="TFY71775.1"/>
    </source>
</evidence>
<evidence type="ECO:0000313" key="8">
    <source>
        <dbReference type="Proteomes" id="UP000298327"/>
    </source>
</evidence>
<keyword evidence="4" id="KW-0804">Transcription</keyword>